<dbReference type="PANTHER" id="PTHR46652">
    <property type="entry name" value="LEUCINE-RICH REPEAT AND IQ DOMAIN-CONTAINING PROTEIN 1-RELATED"/>
    <property type="match status" value="1"/>
</dbReference>
<feature type="region of interest" description="Disordered" evidence="3">
    <location>
        <begin position="228"/>
        <end position="260"/>
    </location>
</feature>
<dbReference type="InterPro" id="IPR050836">
    <property type="entry name" value="SDS22/Internalin_LRR"/>
</dbReference>
<dbReference type="InterPro" id="IPR001611">
    <property type="entry name" value="Leu-rich_rpt"/>
</dbReference>
<dbReference type="Pfam" id="PF14580">
    <property type="entry name" value="LRR_9"/>
    <property type="match status" value="1"/>
</dbReference>
<organism evidence="4 5">
    <name type="scientific">Loxia curvirostra</name>
    <name type="common">Red crossbill</name>
    <dbReference type="NCBI Taxonomy" id="64802"/>
    <lineage>
        <taxon>Eukaryota</taxon>
        <taxon>Metazoa</taxon>
        <taxon>Chordata</taxon>
        <taxon>Craniata</taxon>
        <taxon>Vertebrata</taxon>
        <taxon>Euteleostomi</taxon>
        <taxon>Archelosauria</taxon>
        <taxon>Archosauria</taxon>
        <taxon>Dinosauria</taxon>
        <taxon>Saurischia</taxon>
        <taxon>Theropoda</taxon>
        <taxon>Coelurosauria</taxon>
        <taxon>Aves</taxon>
        <taxon>Neognathae</taxon>
        <taxon>Neoaves</taxon>
        <taxon>Telluraves</taxon>
        <taxon>Australaves</taxon>
        <taxon>Passeriformes</taxon>
        <taxon>Passeroidea</taxon>
        <taxon>Fringillidae</taxon>
        <taxon>Carduelinae</taxon>
        <taxon>Loxia</taxon>
    </lineage>
</organism>
<keyword evidence="1" id="KW-0433">Leucine-rich repeat</keyword>
<proteinExistence type="predicted"/>
<dbReference type="OrthoDB" id="271226at2759"/>
<keyword evidence="2" id="KW-0677">Repeat</keyword>
<dbReference type="InterPro" id="IPR032675">
    <property type="entry name" value="LRR_dom_sf"/>
</dbReference>
<evidence type="ECO:0000256" key="1">
    <source>
        <dbReference type="ARBA" id="ARBA00022614"/>
    </source>
</evidence>
<dbReference type="EMBL" id="VZSM01000860">
    <property type="protein sequence ID" value="NWY91411.1"/>
    <property type="molecule type" value="Genomic_DNA"/>
</dbReference>
<dbReference type="Gene3D" id="3.80.10.10">
    <property type="entry name" value="Ribonuclease Inhibitor"/>
    <property type="match status" value="2"/>
</dbReference>
<protein>
    <submittedName>
        <fullName evidence="4">LRC23 protein</fullName>
    </submittedName>
</protein>
<dbReference type="Proteomes" id="UP000564784">
    <property type="component" value="Unassembled WGS sequence"/>
</dbReference>
<dbReference type="AlphaFoldDB" id="A0A7K7ICN5"/>
<dbReference type="PANTHER" id="PTHR46652:SF8">
    <property type="entry name" value="LEUCINE RICH REPEAT CONTAINING 23"/>
    <property type="match status" value="1"/>
</dbReference>
<gene>
    <name evidence="4" type="primary">Lrrc23</name>
    <name evidence="4" type="ORF">LOXCUR_R02210</name>
</gene>
<evidence type="ECO:0000256" key="2">
    <source>
        <dbReference type="ARBA" id="ARBA00022737"/>
    </source>
</evidence>
<reference evidence="4 5" key="1">
    <citation type="submission" date="2019-09" db="EMBL/GenBank/DDBJ databases">
        <title>Bird 10,000 Genomes (B10K) Project - Family phase.</title>
        <authorList>
            <person name="Zhang G."/>
        </authorList>
    </citation>
    <scope>NUCLEOTIDE SEQUENCE [LARGE SCALE GENOMIC DNA]</scope>
    <source>
        <strain evidence="4">OUT-0011</strain>
        <tissue evidence="4">Muscle</tissue>
    </source>
</reference>
<dbReference type="SUPFAM" id="SSF52058">
    <property type="entry name" value="L domain-like"/>
    <property type="match status" value="1"/>
</dbReference>
<feature type="non-terminal residue" evidence="4">
    <location>
        <position position="1"/>
    </location>
</feature>
<feature type="non-terminal residue" evidence="4">
    <location>
        <position position="260"/>
    </location>
</feature>
<dbReference type="PROSITE" id="PS51450">
    <property type="entry name" value="LRR"/>
    <property type="match status" value="4"/>
</dbReference>
<feature type="compositionally biased region" description="Basic and acidic residues" evidence="3">
    <location>
        <begin position="237"/>
        <end position="251"/>
    </location>
</feature>
<name>A0A7K7ICN5_LOXCU</name>
<evidence type="ECO:0000256" key="3">
    <source>
        <dbReference type="SAM" id="MobiDB-lite"/>
    </source>
</evidence>
<accession>A0A7K7ICN5</accession>
<keyword evidence="5" id="KW-1185">Reference proteome</keyword>
<evidence type="ECO:0000313" key="4">
    <source>
        <dbReference type="EMBL" id="NWY91411.1"/>
    </source>
</evidence>
<evidence type="ECO:0000313" key="5">
    <source>
        <dbReference type="Proteomes" id="UP000564784"/>
    </source>
</evidence>
<comment type="caution">
    <text evidence="4">The sequence shown here is derived from an EMBL/GenBank/DDBJ whole genome shotgun (WGS) entry which is preliminary data.</text>
</comment>
<dbReference type="SMART" id="SM00365">
    <property type="entry name" value="LRR_SD22"/>
    <property type="match status" value="6"/>
</dbReference>
<sequence length="260" mass="29838">RGLTDISLIEHFIHLRYVDLSKNKLKDLAPLSSLTQLLWLKVDRNLLTSASMQELPYLQVISFDRNRIMDFEGITHPLLTNLSLKENKIETVLGLSHDHLFSLQVLELRGNKINTTAGLGVSKLKKLYLAKNTICSLEGLEEFEQLETLHLRDNKLETLDGFSASMRCLQYLNLRSNGIKSFQEVGKLQVLPMLQALVLMDNPCAQEPDYRLQVLSWLPQLQRLDKETVEEEEQEEAEKIRQTRKEKEKVRTNAGQGLEG</sequence>